<feature type="compositionally biased region" description="Polar residues" evidence="6">
    <location>
        <begin position="266"/>
        <end position="290"/>
    </location>
</feature>
<proteinExistence type="predicted"/>
<dbReference type="PROSITE" id="PS50002">
    <property type="entry name" value="SH3"/>
    <property type="match status" value="4"/>
</dbReference>
<evidence type="ECO:0000256" key="6">
    <source>
        <dbReference type="SAM" id="MobiDB-lite"/>
    </source>
</evidence>
<feature type="compositionally biased region" description="Basic residues" evidence="6">
    <location>
        <begin position="125"/>
        <end position="145"/>
    </location>
</feature>
<dbReference type="InterPro" id="IPR001452">
    <property type="entry name" value="SH3_domain"/>
</dbReference>
<feature type="domain" description="SH3" evidence="7">
    <location>
        <begin position="467"/>
        <end position="526"/>
    </location>
</feature>
<protein>
    <submittedName>
        <fullName evidence="8">Putative endocytic adaptor protein intersectin</fullName>
    </submittedName>
</protein>
<feature type="compositionally biased region" description="Pro residues" evidence="6">
    <location>
        <begin position="302"/>
        <end position="314"/>
    </location>
</feature>
<dbReference type="PANTHER" id="PTHR14167:SF81">
    <property type="entry name" value="ENDOPHILIN-A"/>
    <property type="match status" value="1"/>
</dbReference>
<reference evidence="8" key="1">
    <citation type="submission" date="2018-03" db="EMBL/GenBank/DDBJ databases">
        <title>The relapsing fever spirochete Borrelia turicatae persists in the highly oxidative environment of its soft-bodied tick vector.</title>
        <authorList>
            <person name="Bourret T.J."/>
            <person name="Boyle W.K."/>
            <person name="Valenzuela J.G."/>
            <person name="Oliveira F."/>
            <person name="Lopez J.E."/>
        </authorList>
    </citation>
    <scope>NUCLEOTIDE SEQUENCE</scope>
    <source>
        <strain evidence="8">Kansas strain/isolate</strain>
        <tissue evidence="8">Salivary glands</tissue>
    </source>
</reference>
<evidence type="ECO:0000256" key="1">
    <source>
        <dbReference type="ARBA" id="ARBA00004170"/>
    </source>
</evidence>
<feature type="compositionally biased region" description="Polar residues" evidence="6">
    <location>
        <begin position="96"/>
        <end position="124"/>
    </location>
</feature>
<dbReference type="Gene3D" id="2.30.30.40">
    <property type="entry name" value="SH3 Domains"/>
    <property type="match status" value="4"/>
</dbReference>
<feature type="compositionally biased region" description="Low complexity" evidence="6">
    <location>
        <begin position="185"/>
        <end position="200"/>
    </location>
</feature>
<dbReference type="CDD" id="cd00174">
    <property type="entry name" value="SH3"/>
    <property type="match status" value="4"/>
</dbReference>
<dbReference type="PRINTS" id="PR00452">
    <property type="entry name" value="SH3DOMAIN"/>
</dbReference>
<evidence type="ECO:0000256" key="2">
    <source>
        <dbReference type="ARBA" id="ARBA00022443"/>
    </source>
</evidence>
<accession>A0A2R5LDE1</accession>
<sequence>MATKPTRPAPPPPVPKHGVKLPVQQGTLRDTNNNKHESKCDKPPSRPTVIRPKIVQTPKKKPPPRPPPPKTSNGSSVHTNSSSGHNSSLFGPLKVNSGTCTNDDSAKSSTKLFSRAQFNLFGSSNKHHRSSQRKGPAPKRPHGSTRTKGSAPLPPPHRTGPSTGLASDGTASLISFDSPPASPTGSRASWSSGVSSQSGGPQPCLLDLDIPPLQEQPWGTTLAHSQTLEWGSGPARDSGAGDSAQPPEDPWSFPHSGSMPALATTAGDNSSPTPSWSFPDNTDSHSSPDSGTWEEPPHESWSPPPPLHPPPAPPSVDDSDVVVSPLAVAVCNYQATCPEELSFRVQDLIVLLSEESATKFRGRCGDEEGLVLKHCVDVIHPLTTKTDEVLRKAGNNGEQYCTALYNFVGESPDELTIHKGDVIRILGTLDGNWIMGTLDSRKGMFPANFVQMGTTVPCNPAEKDHHSKGCPVIALHTFQAEQNGDLGFCEGDTITVLSRINKDWLYGELGGREGQFPASFVQPISGSRTQKNSDCSLYKVLHVFDAQHHDELSLKVGSIVEVTQKINDDWWQGRLLGNSSGKEGMFPASFVQKLN</sequence>
<evidence type="ECO:0000256" key="5">
    <source>
        <dbReference type="PROSITE-ProRule" id="PRU00192"/>
    </source>
</evidence>
<feature type="domain" description="SH3" evidence="7">
    <location>
        <begin position="396"/>
        <end position="455"/>
    </location>
</feature>
<dbReference type="InterPro" id="IPR050384">
    <property type="entry name" value="Endophilin_SH3RF"/>
</dbReference>
<dbReference type="PRINTS" id="PR00499">
    <property type="entry name" value="P67PHOX"/>
</dbReference>
<feature type="compositionally biased region" description="Low complexity" evidence="6">
    <location>
        <begin position="71"/>
        <end position="88"/>
    </location>
</feature>
<feature type="compositionally biased region" description="Basic and acidic residues" evidence="6">
    <location>
        <begin position="32"/>
        <end position="44"/>
    </location>
</feature>
<dbReference type="EMBL" id="GGLE01003425">
    <property type="protein sequence ID" value="MBY07551.1"/>
    <property type="molecule type" value="Transcribed_RNA"/>
</dbReference>
<keyword evidence="4" id="KW-0472">Membrane</keyword>
<feature type="compositionally biased region" description="Polar residues" evidence="6">
    <location>
        <begin position="217"/>
        <end position="229"/>
    </location>
</feature>
<feature type="region of interest" description="Disordered" evidence="6">
    <location>
        <begin position="1"/>
        <end position="319"/>
    </location>
</feature>
<dbReference type="AlphaFoldDB" id="A0A2R5LDE1"/>
<feature type="domain" description="SH3" evidence="7">
    <location>
        <begin position="322"/>
        <end position="381"/>
    </location>
</feature>
<evidence type="ECO:0000259" key="7">
    <source>
        <dbReference type="PROSITE" id="PS50002"/>
    </source>
</evidence>
<dbReference type="PANTHER" id="PTHR14167">
    <property type="entry name" value="SH3 DOMAIN-CONTAINING"/>
    <property type="match status" value="1"/>
</dbReference>
<evidence type="ECO:0000256" key="4">
    <source>
        <dbReference type="ARBA" id="ARBA00023136"/>
    </source>
</evidence>
<feature type="compositionally biased region" description="Polar residues" evidence="6">
    <location>
        <begin position="160"/>
        <end position="175"/>
    </location>
</feature>
<feature type="domain" description="SH3" evidence="7">
    <location>
        <begin position="533"/>
        <end position="595"/>
    </location>
</feature>
<dbReference type="InterPro" id="IPR036028">
    <property type="entry name" value="SH3-like_dom_sf"/>
</dbReference>
<keyword evidence="2 5" id="KW-0728">SH3 domain</keyword>
<evidence type="ECO:0000256" key="3">
    <source>
        <dbReference type="ARBA" id="ARBA00023054"/>
    </source>
</evidence>
<dbReference type="Pfam" id="PF14604">
    <property type="entry name" value="SH3_9"/>
    <property type="match status" value="1"/>
</dbReference>
<dbReference type="SUPFAM" id="SSF50044">
    <property type="entry name" value="SH3-domain"/>
    <property type="match status" value="4"/>
</dbReference>
<comment type="subcellular location">
    <subcellularLocation>
        <location evidence="1">Membrane</location>
        <topology evidence="1">Peripheral membrane protein</topology>
    </subcellularLocation>
</comment>
<dbReference type="SMART" id="SM00326">
    <property type="entry name" value="SH3"/>
    <property type="match status" value="4"/>
</dbReference>
<evidence type="ECO:0000313" key="8">
    <source>
        <dbReference type="EMBL" id="MBY07551.1"/>
    </source>
</evidence>
<name>A0A2R5LDE1_9ACAR</name>
<dbReference type="Pfam" id="PF00018">
    <property type="entry name" value="SH3_1"/>
    <property type="match status" value="2"/>
</dbReference>
<keyword evidence="3" id="KW-0175">Coiled coil</keyword>
<organism evidence="8">
    <name type="scientific">Ornithodoros turicata</name>
    <dbReference type="NCBI Taxonomy" id="34597"/>
    <lineage>
        <taxon>Eukaryota</taxon>
        <taxon>Metazoa</taxon>
        <taxon>Ecdysozoa</taxon>
        <taxon>Arthropoda</taxon>
        <taxon>Chelicerata</taxon>
        <taxon>Arachnida</taxon>
        <taxon>Acari</taxon>
        <taxon>Parasitiformes</taxon>
        <taxon>Ixodida</taxon>
        <taxon>Ixodoidea</taxon>
        <taxon>Argasidae</taxon>
        <taxon>Ornithodorinae</taxon>
        <taxon>Ornithodoros</taxon>
    </lineage>
</organism>